<evidence type="ECO:0000256" key="6">
    <source>
        <dbReference type="ARBA" id="ARBA00023065"/>
    </source>
</evidence>
<dbReference type="AlphaFoldDB" id="A0A6M8NR83"/>
<evidence type="ECO:0000256" key="9">
    <source>
        <dbReference type="ARBA" id="ARBA00023237"/>
    </source>
</evidence>
<comment type="similarity">
    <text evidence="10 11">Belongs to the TonB-dependent receptor family.</text>
</comment>
<evidence type="ECO:0000256" key="4">
    <source>
        <dbReference type="ARBA" id="ARBA00022692"/>
    </source>
</evidence>
<dbReference type="GO" id="GO:0015344">
    <property type="term" value="F:siderophore uptake transmembrane transporter activity"/>
    <property type="evidence" value="ECO:0007669"/>
    <property type="project" value="TreeGrafter"/>
</dbReference>
<dbReference type="SUPFAM" id="SSF56935">
    <property type="entry name" value="Porins"/>
    <property type="match status" value="1"/>
</dbReference>
<dbReference type="InterPro" id="IPR039426">
    <property type="entry name" value="TonB-dep_rcpt-like"/>
</dbReference>
<dbReference type="InterPro" id="IPR037066">
    <property type="entry name" value="Plug_dom_sf"/>
</dbReference>
<evidence type="ECO:0000256" key="5">
    <source>
        <dbReference type="ARBA" id="ARBA00022729"/>
    </source>
</evidence>
<evidence type="ECO:0000256" key="1">
    <source>
        <dbReference type="ARBA" id="ARBA00004571"/>
    </source>
</evidence>
<evidence type="ECO:0000256" key="2">
    <source>
        <dbReference type="ARBA" id="ARBA00022448"/>
    </source>
</evidence>
<evidence type="ECO:0000313" key="12">
    <source>
        <dbReference type="EMBL" id="RXI38924.1"/>
    </source>
</evidence>
<comment type="subcellular location">
    <subcellularLocation>
        <location evidence="1 10">Cell outer membrane</location>
        <topology evidence="1 10">Multi-pass membrane protein</topology>
    </subcellularLocation>
</comment>
<dbReference type="InterPro" id="IPR000531">
    <property type="entry name" value="Beta-barrel_TonB"/>
</dbReference>
<keyword evidence="13" id="KW-1185">Reference proteome</keyword>
<dbReference type="CDD" id="cd01347">
    <property type="entry name" value="ligand_gated_channel"/>
    <property type="match status" value="1"/>
</dbReference>
<protein>
    <submittedName>
        <fullName evidence="12">Ligand-gated channel protein</fullName>
    </submittedName>
</protein>
<evidence type="ECO:0000256" key="10">
    <source>
        <dbReference type="PROSITE-ProRule" id="PRU01360"/>
    </source>
</evidence>
<keyword evidence="7 11" id="KW-0798">TonB box</keyword>
<dbReference type="Pfam" id="PF00593">
    <property type="entry name" value="TonB_dep_Rec_b-barrel"/>
    <property type="match status" value="1"/>
</dbReference>
<comment type="caution">
    <text evidence="12">The sequence shown here is derived from an EMBL/GenBank/DDBJ whole genome shotgun (WGS) entry which is preliminary data.</text>
</comment>
<proteinExistence type="inferred from homology"/>
<dbReference type="InterPro" id="IPR012910">
    <property type="entry name" value="Plug_dom"/>
</dbReference>
<dbReference type="InterPro" id="IPR036942">
    <property type="entry name" value="Beta-barrel_TonB_sf"/>
</dbReference>
<dbReference type="Gene3D" id="2.170.130.10">
    <property type="entry name" value="TonB-dependent receptor, plug domain"/>
    <property type="match status" value="1"/>
</dbReference>
<dbReference type="EMBL" id="NXII01000017">
    <property type="protein sequence ID" value="RXI38924.1"/>
    <property type="molecule type" value="Genomic_DNA"/>
</dbReference>
<dbReference type="RefSeq" id="WP_129014245.1">
    <property type="nucleotide sequence ID" value="NZ_CBCSEI010000013.1"/>
</dbReference>
<gene>
    <name evidence="12" type="ORF">CP963_10995</name>
</gene>
<evidence type="ECO:0000256" key="11">
    <source>
        <dbReference type="RuleBase" id="RU003357"/>
    </source>
</evidence>
<dbReference type="GO" id="GO:0009279">
    <property type="term" value="C:cell outer membrane"/>
    <property type="evidence" value="ECO:0007669"/>
    <property type="project" value="UniProtKB-SubCell"/>
</dbReference>
<keyword evidence="8 10" id="KW-0472">Membrane</keyword>
<evidence type="ECO:0000256" key="8">
    <source>
        <dbReference type="ARBA" id="ARBA00023136"/>
    </source>
</evidence>
<organism evidence="12 13">
    <name type="scientific">Arcobacter cloacae</name>
    <dbReference type="NCBI Taxonomy" id="1054034"/>
    <lineage>
        <taxon>Bacteria</taxon>
        <taxon>Pseudomonadati</taxon>
        <taxon>Campylobacterota</taxon>
        <taxon>Epsilonproteobacteria</taxon>
        <taxon>Campylobacterales</taxon>
        <taxon>Arcobacteraceae</taxon>
        <taxon>Arcobacter</taxon>
    </lineage>
</organism>
<accession>A0A6M8NR83</accession>
<dbReference type="PANTHER" id="PTHR30069:SF53">
    <property type="entry name" value="COLICIN I RECEPTOR-RELATED"/>
    <property type="match status" value="1"/>
</dbReference>
<dbReference type="GO" id="GO:0044718">
    <property type="term" value="P:siderophore transmembrane transport"/>
    <property type="evidence" value="ECO:0007669"/>
    <property type="project" value="TreeGrafter"/>
</dbReference>
<keyword evidence="9 10" id="KW-0998">Cell outer membrane</keyword>
<dbReference type="Pfam" id="PF07715">
    <property type="entry name" value="Plug"/>
    <property type="match status" value="1"/>
</dbReference>
<keyword evidence="2 10" id="KW-0813">Transport</keyword>
<keyword evidence="6" id="KW-0406">Ion transport</keyword>
<reference evidence="12 13" key="1">
    <citation type="submission" date="2017-09" db="EMBL/GenBank/DDBJ databases">
        <title>Genomics of the genus Arcobacter.</title>
        <authorList>
            <person name="Perez-Cataluna A."/>
            <person name="Figueras M.J."/>
            <person name="Salas-Masso N."/>
        </authorList>
    </citation>
    <scope>NUCLEOTIDE SEQUENCE [LARGE SCALE GENOMIC DNA]</scope>
    <source>
        <strain evidence="12 13">CECT 7834</strain>
    </source>
</reference>
<evidence type="ECO:0000313" key="13">
    <source>
        <dbReference type="Proteomes" id="UP000290378"/>
    </source>
</evidence>
<sequence>MKNRKILSFFASTAILTTNSLLAQNNSTLEDVTVTTASGYEQIIKQAPASISVITAKDLEKKKFNSLHDIVNDIPGVNVIGGGIGSGISIRGMEKGYTLILVDGKRVRSETGNPRELNNEDLDANFIPPLSAIEKIEVIRGPMSSLYGSDAMGGVINIITKKTPNKWSGSIEFGYTKPSNNDMSPQKQVDYFLNGPLVNDLLGLQFWGYRKIQDQDKYYGGFQESEKKNIGGKLTLTPNENNDLYVEYSKTSQHYTGTPGETLLPTARSSADREWTRDALSTGYNGRFEIGNIELKYYEEDYERNTFPSNATYTTGSTNKVADGKFVTAINNHMLTTGYQWTKDRLTNNDLGGGRSGSYGTKTITENSYFIEDEWELLDETLFLTMGARLTDNEYFGNHISPRTYLVYNLNTNWTFKGGVATGYKSPKITQIDETTGSQRGGGNSQFLILGNPDLDPEESTNYEIGAYYDNNNNFSSSFTLFRNDFENKIINTSSYMFDDNSGGKISAYCDSGRVGTRNCPAWATWLNLNGALINGLELESKWDITDKLNLKGNYTLAKSEIDAGNVTIKTPAGDRSFGDTLAQLDGNSLTGVPEHTASISLNYDPIKSVSTFIRGNYESELTKVSFENNSVSKDENDLLTFDSGISYKINNNLNFNFTIYNLFDEVRFKQNEETGAVRYTERGRNFWTSLKASF</sequence>
<keyword evidence="3 10" id="KW-1134">Transmembrane beta strand</keyword>
<name>A0A6M8NR83_9BACT</name>
<dbReference type="Gene3D" id="2.40.170.20">
    <property type="entry name" value="TonB-dependent receptor, beta-barrel domain"/>
    <property type="match status" value="1"/>
</dbReference>
<keyword evidence="4 10" id="KW-0812">Transmembrane</keyword>
<dbReference type="Proteomes" id="UP000290378">
    <property type="component" value="Unassembled WGS sequence"/>
</dbReference>
<dbReference type="PANTHER" id="PTHR30069">
    <property type="entry name" value="TONB-DEPENDENT OUTER MEMBRANE RECEPTOR"/>
    <property type="match status" value="1"/>
</dbReference>
<keyword evidence="5" id="KW-0732">Signal</keyword>
<evidence type="ECO:0000256" key="3">
    <source>
        <dbReference type="ARBA" id="ARBA00022452"/>
    </source>
</evidence>
<dbReference type="PROSITE" id="PS52016">
    <property type="entry name" value="TONB_DEPENDENT_REC_3"/>
    <property type="match status" value="1"/>
</dbReference>
<evidence type="ECO:0000256" key="7">
    <source>
        <dbReference type="ARBA" id="ARBA00023077"/>
    </source>
</evidence>